<gene>
    <name evidence="3" type="ORF">ACH5RR_039214</name>
</gene>
<name>A0ABD2XXJ9_9GENT</name>
<dbReference type="InterPro" id="IPR018289">
    <property type="entry name" value="MULE_transposase_dom"/>
</dbReference>
<dbReference type="AlphaFoldDB" id="A0ABD2XXJ9"/>
<evidence type="ECO:0000313" key="3">
    <source>
        <dbReference type="EMBL" id="KAL3500121.1"/>
    </source>
</evidence>
<dbReference type="GO" id="GO:0006355">
    <property type="term" value="P:regulation of DNA-templated transcription"/>
    <property type="evidence" value="ECO:0007669"/>
    <property type="project" value="UniProtKB-UniRule"/>
</dbReference>
<comment type="similarity">
    <text evidence="1">Belongs to the FHY3/FAR1 family.</text>
</comment>
<dbReference type="EMBL" id="JBJUIK010000016">
    <property type="protein sequence ID" value="KAL3500121.1"/>
    <property type="molecule type" value="Genomic_DNA"/>
</dbReference>
<dbReference type="PANTHER" id="PTHR31669">
    <property type="entry name" value="PROTEIN FAR1-RELATED SEQUENCE 10-RELATED"/>
    <property type="match status" value="1"/>
</dbReference>
<dbReference type="Proteomes" id="UP001630127">
    <property type="component" value="Unassembled WGS sequence"/>
</dbReference>
<organism evidence="3 4">
    <name type="scientific">Cinchona calisaya</name>
    <dbReference type="NCBI Taxonomy" id="153742"/>
    <lineage>
        <taxon>Eukaryota</taxon>
        <taxon>Viridiplantae</taxon>
        <taxon>Streptophyta</taxon>
        <taxon>Embryophyta</taxon>
        <taxon>Tracheophyta</taxon>
        <taxon>Spermatophyta</taxon>
        <taxon>Magnoliopsida</taxon>
        <taxon>eudicotyledons</taxon>
        <taxon>Gunneridae</taxon>
        <taxon>Pentapetalae</taxon>
        <taxon>asterids</taxon>
        <taxon>lamiids</taxon>
        <taxon>Gentianales</taxon>
        <taxon>Rubiaceae</taxon>
        <taxon>Cinchonoideae</taxon>
        <taxon>Cinchoneae</taxon>
        <taxon>Cinchona</taxon>
    </lineage>
</organism>
<proteinExistence type="inferred from homology"/>
<keyword evidence="1" id="KW-0863">Zinc-finger</keyword>
<comment type="caution">
    <text evidence="3">The sequence shown here is derived from an EMBL/GenBank/DDBJ whole genome shotgun (WGS) entry which is preliminary data.</text>
</comment>
<dbReference type="SMART" id="SM00575">
    <property type="entry name" value="ZnF_PMZ"/>
    <property type="match status" value="1"/>
</dbReference>
<dbReference type="GO" id="GO:0008270">
    <property type="term" value="F:zinc ion binding"/>
    <property type="evidence" value="ECO:0007669"/>
    <property type="project" value="UniProtKB-UniRule"/>
</dbReference>
<accession>A0ABD2XXJ9</accession>
<keyword evidence="1" id="KW-0479">Metal-binding</keyword>
<dbReference type="PANTHER" id="PTHR31669:SF251">
    <property type="entry name" value="PROTEIN FAR1-RELATED SEQUENCE"/>
    <property type="match status" value="1"/>
</dbReference>
<dbReference type="GO" id="GO:0005634">
    <property type="term" value="C:nucleus"/>
    <property type="evidence" value="ECO:0007669"/>
    <property type="project" value="UniProtKB-SubCell"/>
</dbReference>
<reference evidence="3 4" key="1">
    <citation type="submission" date="2024-11" db="EMBL/GenBank/DDBJ databases">
        <title>A near-complete genome assembly of Cinchona calisaya.</title>
        <authorList>
            <person name="Lian D.C."/>
            <person name="Zhao X.W."/>
            <person name="Wei L."/>
        </authorList>
    </citation>
    <scope>NUCLEOTIDE SEQUENCE [LARGE SCALE GENOMIC DNA]</scope>
    <source>
        <tissue evidence="3">Nenye</tissue>
    </source>
</reference>
<keyword evidence="1" id="KW-0862">Zinc</keyword>
<dbReference type="Pfam" id="PF10551">
    <property type="entry name" value="MULE"/>
    <property type="match status" value="1"/>
</dbReference>
<keyword evidence="4" id="KW-1185">Reference proteome</keyword>
<protein>
    <recommendedName>
        <fullName evidence="1">Protein FAR1-RELATED SEQUENCE</fullName>
    </recommendedName>
</protein>
<keyword evidence="1" id="KW-0539">Nucleus</keyword>
<dbReference type="InterPro" id="IPR031052">
    <property type="entry name" value="FHY3/FAR1"/>
</dbReference>
<evidence type="ECO:0000313" key="4">
    <source>
        <dbReference type="Proteomes" id="UP001630127"/>
    </source>
</evidence>
<sequence length="427" mass="49307">MDKTKYVVTLTTQNLEHDLIEDLETRDDVSSQKMIRNVDGDLVTPVEGMVFESYEAVCRNMLLQMSFVVRSRRLKLIAWLGTNGNANTSKSFAAKHDGDESAPFGERDGVNYSKPYRALRLGEGDVEALFIHFMWMQERDPNFFHAIDVRVNHHGRSVLLGCRFQMRILKLLFGCLRLGQSACQEFPCGIITDQCKSMQNAIAEVFPHTHRRWFAWHIMRKLSKRLGSYSCYQEIKELLRDLIYNSLRVSDFEQAIPLITDLWFEKQIGDIYTVEMFKKYQNAVKSLIFCSSVAPTVKSGQISTFHVKDCSKRNNVTGKMREPTIHEVVIDIENMDVKYICQLFEFKGIVCRHALCVLMDQDISSLPPQCFLSHWRKDMKRPHTSVKNMELDENAGFALEPNMNSEVLDLVQVPKTSSILLKEKRLQ</sequence>
<dbReference type="InterPro" id="IPR006564">
    <property type="entry name" value="Znf_PMZ"/>
</dbReference>
<evidence type="ECO:0000259" key="2">
    <source>
        <dbReference type="SMART" id="SM00575"/>
    </source>
</evidence>
<evidence type="ECO:0000256" key="1">
    <source>
        <dbReference type="RuleBase" id="RU367018"/>
    </source>
</evidence>
<comment type="function">
    <text evidence="1">Putative transcription activator involved in regulating light control of development.</text>
</comment>
<comment type="subcellular location">
    <subcellularLocation>
        <location evidence="1">Nucleus</location>
    </subcellularLocation>
</comment>
<feature type="domain" description="Zinc finger PMZ-type" evidence="2">
    <location>
        <begin position="337"/>
        <end position="364"/>
    </location>
</feature>